<accession>W9C0I2</accession>
<organism evidence="2 3">
    <name type="scientific">Sclerotinia borealis (strain F-4128)</name>
    <dbReference type="NCBI Taxonomy" id="1432307"/>
    <lineage>
        <taxon>Eukaryota</taxon>
        <taxon>Fungi</taxon>
        <taxon>Dikarya</taxon>
        <taxon>Ascomycota</taxon>
        <taxon>Pezizomycotina</taxon>
        <taxon>Leotiomycetes</taxon>
        <taxon>Helotiales</taxon>
        <taxon>Sclerotiniaceae</taxon>
        <taxon>Sclerotinia</taxon>
    </lineage>
</organism>
<sequence>MSSQSTVTEPTEPTVSPPADSPPAVSSCTFTTPPSLLTPFFQLSPELTISLFPPSPPAGSPSLPPDSRTWVPANFSRDTSWTPAIWIRIIGFVQDIHCMMLLGPFSGDSNIHENVFNVGFLNFARSFQHICQIRGAFVPGRRLVEAAWVARMSTYIIKQYSVSGMESLNECLWQTQSDEVEKYWTGMRIRYKGLDVQSHFNGAVGPLSELSRIINDTSLLQRLNMDKPHPPQLLVRASYLTFALSGRTYELTNLSHKLKGKAESE</sequence>
<keyword evidence="3" id="KW-1185">Reference proteome</keyword>
<feature type="region of interest" description="Disordered" evidence="1">
    <location>
        <begin position="1"/>
        <end position="30"/>
    </location>
</feature>
<comment type="caution">
    <text evidence="2">The sequence shown here is derived from an EMBL/GenBank/DDBJ whole genome shotgun (WGS) entry which is preliminary data.</text>
</comment>
<name>W9C0I2_SCLBF</name>
<evidence type="ECO:0000313" key="3">
    <source>
        <dbReference type="Proteomes" id="UP000019487"/>
    </source>
</evidence>
<dbReference type="OrthoDB" id="10506487at2759"/>
<dbReference type="AlphaFoldDB" id="W9C0I2"/>
<evidence type="ECO:0000256" key="1">
    <source>
        <dbReference type="SAM" id="MobiDB-lite"/>
    </source>
</evidence>
<protein>
    <submittedName>
        <fullName evidence="2">Uncharacterized protein</fullName>
    </submittedName>
</protein>
<dbReference type="Proteomes" id="UP000019487">
    <property type="component" value="Unassembled WGS sequence"/>
</dbReference>
<feature type="compositionally biased region" description="Low complexity" evidence="1">
    <location>
        <begin position="1"/>
        <end position="14"/>
    </location>
</feature>
<dbReference type="HOGENOM" id="CLU_1050356_0_0_1"/>
<evidence type="ECO:0000313" key="2">
    <source>
        <dbReference type="EMBL" id="ESZ90292.1"/>
    </source>
</evidence>
<proteinExistence type="predicted"/>
<reference evidence="2 3" key="1">
    <citation type="journal article" date="2014" name="Genome Announc.">
        <title>Draft genome sequence of Sclerotinia borealis, a psychrophilic plant pathogenic fungus.</title>
        <authorList>
            <person name="Mardanov A.V."/>
            <person name="Beletsky A.V."/>
            <person name="Kadnikov V.V."/>
            <person name="Ignatov A.N."/>
            <person name="Ravin N.V."/>
        </authorList>
    </citation>
    <scope>NUCLEOTIDE SEQUENCE [LARGE SCALE GENOMIC DNA]</scope>
    <source>
        <strain evidence="3">F-4157</strain>
    </source>
</reference>
<dbReference type="EMBL" id="AYSA01000660">
    <property type="protein sequence ID" value="ESZ90292.1"/>
    <property type="molecule type" value="Genomic_DNA"/>
</dbReference>
<gene>
    <name evidence="2" type="ORF">SBOR_9321</name>
</gene>